<keyword evidence="9" id="KW-0472">Membrane</keyword>
<comment type="subcellular location">
    <subcellularLocation>
        <location evidence="1">Cell membrane</location>
        <topology evidence="1">Multi-pass membrane protein</topology>
    </subcellularLocation>
</comment>
<dbReference type="EMBL" id="BBMN01000021">
    <property type="protein sequence ID" value="GAL08019.1"/>
    <property type="molecule type" value="Genomic_DNA"/>
</dbReference>
<evidence type="ECO:0000256" key="7">
    <source>
        <dbReference type="ARBA" id="ARBA00022927"/>
    </source>
</evidence>
<dbReference type="Pfam" id="PF14849">
    <property type="entry name" value="YidC_periplas"/>
    <property type="match status" value="1"/>
</dbReference>
<evidence type="ECO:0000256" key="11">
    <source>
        <dbReference type="ARBA" id="ARBA00033245"/>
    </source>
</evidence>
<dbReference type="InterPro" id="IPR028053">
    <property type="entry name" value="Membr_insert_YidC_N"/>
</dbReference>
<dbReference type="InterPro" id="IPR001708">
    <property type="entry name" value="YidC/ALB3/OXA1/COX18"/>
</dbReference>
<evidence type="ECO:0000256" key="6">
    <source>
        <dbReference type="ARBA" id="ARBA00022692"/>
    </source>
</evidence>
<dbReference type="AlphaFoldDB" id="A0A090R1Q5"/>
<dbReference type="GO" id="GO:0015031">
    <property type="term" value="P:protein transport"/>
    <property type="evidence" value="ECO:0007669"/>
    <property type="project" value="UniProtKB-KW"/>
</dbReference>
<keyword evidence="4" id="KW-0813">Transport</keyword>
<organism evidence="15 16">
    <name type="scientific">Photobacterium aphoticum</name>
    <dbReference type="NCBI Taxonomy" id="754436"/>
    <lineage>
        <taxon>Bacteria</taxon>
        <taxon>Pseudomonadati</taxon>
        <taxon>Pseudomonadota</taxon>
        <taxon>Gammaproteobacteria</taxon>
        <taxon>Vibrionales</taxon>
        <taxon>Vibrionaceae</taxon>
        <taxon>Photobacterium</taxon>
    </lineage>
</organism>
<gene>
    <name evidence="15" type="ORF">JCM19237_6791</name>
</gene>
<evidence type="ECO:0000256" key="5">
    <source>
        <dbReference type="ARBA" id="ARBA00022475"/>
    </source>
</evidence>
<name>A0A090R1Q5_9GAMM</name>
<evidence type="ECO:0000313" key="15">
    <source>
        <dbReference type="EMBL" id="GAL08019.1"/>
    </source>
</evidence>
<evidence type="ECO:0000256" key="13">
    <source>
        <dbReference type="SAM" id="MobiDB-lite"/>
    </source>
</evidence>
<dbReference type="STRING" id="754436.JCM19237_6791"/>
<dbReference type="GO" id="GO:0005886">
    <property type="term" value="C:plasma membrane"/>
    <property type="evidence" value="ECO:0007669"/>
    <property type="project" value="UniProtKB-SubCell"/>
</dbReference>
<keyword evidence="6" id="KW-0812">Transmembrane</keyword>
<reference evidence="15 16" key="1">
    <citation type="journal article" date="2014" name="Genome Announc.">
        <title>Draft Genome Sequences of Two Vibrionaceae Species, Vibrio ponticus C121 and Photobacterium aphoticum C119, Isolated as Coral Reef Microbiota.</title>
        <authorList>
            <person name="Al-saari N."/>
            <person name="Meirelles P.M."/>
            <person name="Mino S."/>
            <person name="Suda W."/>
            <person name="Oshima K."/>
            <person name="Hattori M."/>
            <person name="Ohkuma M."/>
            <person name="Thompson F.L."/>
            <person name="Gomez-Gil B."/>
            <person name="Sawabe T."/>
            <person name="Sawabe T."/>
        </authorList>
    </citation>
    <scope>NUCLEOTIDE SEQUENCE [LARGE SCALE GENOMIC DNA]</scope>
    <source>
        <strain evidence="15 16">JCM 19237</strain>
    </source>
</reference>
<evidence type="ECO:0000256" key="8">
    <source>
        <dbReference type="ARBA" id="ARBA00022989"/>
    </source>
</evidence>
<dbReference type="GO" id="GO:0032977">
    <property type="term" value="F:membrane insertase activity"/>
    <property type="evidence" value="ECO:0007669"/>
    <property type="project" value="InterPro"/>
</dbReference>
<dbReference type="InterPro" id="IPR038221">
    <property type="entry name" value="YidC_periplasmic_sf"/>
</dbReference>
<comment type="caution">
    <text evidence="15">The sequence shown here is derived from an EMBL/GenBank/DDBJ whole genome shotgun (WGS) entry which is preliminary data.</text>
</comment>
<feature type="domain" description="Membrane insertase YidC N-terminal" evidence="14">
    <location>
        <begin position="66"/>
        <end position="117"/>
    </location>
</feature>
<evidence type="ECO:0000256" key="10">
    <source>
        <dbReference type="ARBA" id="ARBA00023186"/>
    </source>
</evidence>
<dbReference type="Proteomes" id="UP000029227">
    <property type="component" value="Unassembled WGS sequence"/>
</dbReference>
<evidence type="ECO:0000256" key="4">
    <source>
        <dbReference type="ARBA" id="ARBA00022448"/>
    </source>
</evidence>
<dbReference type="PRINTS" id="PR00701">
    <property type="entry name" value="60KDINNERMP"/>
</dbReference>
<protein>
    <recommendedName>
        <fullName evidence="3">Membrane protein insertase YidC</fullName>
    </recommendedName>
    <alternativeName>
        <fullName evidence="12">Foldase YidC</fullName>
    </alternativeName>
    <alternativeName>
        <fullName evidence="11">Membrane integrase YidC</fullName>
    </alternativeName>
</protein>
<keyword evidence="7" id="KW-0653">Protein transport</keyword>
<sequence length="118" mass="12926">MDSQRNILLIALLFVSFLLFQQWNMDSNPQPQSQGVAQQTNISGDVPSHSDEGQTIPDQGSSKHLITITTDVLALTVDTQGGDIVEAKLLAYNNELDSTDPFVLLKNIQNHVYTAQSA</sequence>
<evidence type="ECO:0000256" key="12">
    <source>
        <dbReference type="ARBA" id="ARBA00033342"/>
    </source>
</evidence>
<evidence type="ECO:0000313" key="16">
    <source>
        <dbReference type="Proteomes" id="UP000029227"/>
    </source>
</evidence>
<keyword evidence="8" id="KW-1133">Transmembrane helix</keyword>
<feature type="region of interest" description="Disordered" evidence="13">
    <location>
        <begin position="28"/>
        <end position="62"/>
    </location>
</feature>
<feature type="compositionally biased region" description="Polar residues" evidence="13">
    <location>
        <begin position="28"/>
        <end position="43"/>
    </location>
</feature>
<evidence type="ECO:0000256" key="1">
    <source>
        <dbReference type="ARBA" id="ARBA00004651"/>
    </source>
</evidence>
<dbReference type="eggNOG" id="COG0706">
    <property type="taxonomic scope" value="Bacteria"/>
</dbReference>
<dbReference type="NCBIfam" id="TIGR03593">
    <property type="entry name" value="yidC_nterm"/>
    <property type="match status" value="1"/>
</dbReference>
<keyword evidence="5" id="KW-1003">Cell membrane</keyword>
<keyword evidence="10" id="KW-0143">Chaperone</keyword>
<evidence type="ECO:0000259" key="14">
    <source>
        <dbReference type="Pfam" id="PF14849"/>
    </source>
</evidence>
<evidence type="ECO:0000256" key="2">
    <source>
        <dbReference type="ARBA" id="ARBA00010527"/>
    </source>
</evidence>
<accession>A0A090R1Q5</accession>
<dbReference type="Gene3D" id="2.70.98.90">
    <property type="match status" value="1"/>
</dbReference>
<evidence type="ECO:0000256" key="3">
    <source>
        <dbReference type="ARBA" id="ARBA00015325"/>
    </source>
</evidence>
<evidence type="ECO:0000256" key="9">
    <source>
        <dbReference type="ARBA" id="ARBA00023136"/>
    </source>
</evidence>
<comment type="similarity">
    <text evidence="2">Belongs to the OXA1/ALB3/YidC family. Type 1 subfamily.</text>
</comment>
<proteinExistence type="inferred from homology"/>